<evidence type="ECO:0000256" key="2">
    <source>
        <dbReference type="ARBA" id="ARBA00022475"/>
    </source>
</evidence>
<dbReference type="GO" id="GO:0022857">
    <property type="term" value="F:transmembrane transporter activity"/>
    <property type="evidence" value="ECO:0007669"/>
    <property type="project" value="InterPro"/>
</dbReference>
<keyword evidence="3 7" id="KW-0812">Transmembrane</keyword>
<keyword evidence="5 7" id="KW-0472">Membrane</keyword>
<accession>A0A1M5YCC2</accession>
<keyword evidence="4 7" id="KW-1133">Transmembrane helix</keyword>
<protein>
    <submittedName>
        <fullName evidence="9">Uncharacterized membrane protein YjjP, DUF1212 family</fullName>
    </submittedName>
</protein>
<organism evidence="9 10">
    <name type="scientific">Clostridium collagenovorans DSM 3089</name>
    <dbReference type="NCBI Taxonomy" id="1121306"/>
    <lineage>
        <taxon>Bacteria</taxon>
        <taxon>Bacillati</taxon>
        <taxon>Bacillota</taxon>
        <taxon>Clostridia</taxon>
        <taxon>Eubacteriales</taxon>
        <taxon>Clostridiaceae</taxon>
        <taxon>Clostridium</taxon>
    </lineage>
</organism>
<feature type="domain" description="Threonine/serine exporter-like N-terminal" evidence="8">
    <location>
        <begin position="13"/>
        <end position="251"/>
    </location>
</feature>
<sequence>MNDKLYANDIMHLAARMGQMVLENGGETYRVEQTINIICRAYGFPHAESFVTPTGIMISIIGDQHRTKSLIKRINSRTVNLTKISKVNDLSRRVVCEGLSIDEVNALLDEIDNTRIYSKRTVNLFTALGSSCFCLLFGGSLRDFIITFFIGLFMSNVANLLGKFEVNGFFINIIGGIIAALLALVCVKTGLAVQEDKIVIGSIMMLLPGIAITNAIRDTIAGDLVSGISRTIEAFCAAIAIAIGTGAVFNIWFSIFGGV</sequence>
<feature type="transmembrane region" description="Helical" evidence="7">
    <location>
        <begin position="121"/>
        <end position="138"/>
    </location>
</feature>
<evidence type="ECO:0000256" key="5">
    <source>
        <dbReference type="ARBA" id="ARBA00023136"/>
    </source>
</evidence>
<dbReference type="EMBL" id="FQXP01000013">
    <property type="protein sequence ID" value="SHI09721.1"/>
    <property type="molecule type" value="Genomic_DNA"/>
</dbReference>
<dbReference type="InterPro" id="IPR010619">
    <property type="entry name" value="ThrE-like_N"/>
</dbReference>
<dbReference type="AlphaFoldDB" id="A0A1M5YCC2"/>
<dbReference type="GO" id="GO:0015744">
    <property type="term" value="P:succinate transport"/>
    <property type="evidence" value="ECO:0007669"/>
    <property type="project" value="TreeGrafter"/>
</dbReference>
<dbReference type="Pfam" id="PF06738">
    <property type="entry name" value="ThrE"/>
    <property type="match status" value="1"/>
</dbReference>
<evidence type="ECO:0000313" key="10">
    <source>
        <dbReference type="Proteomes" id="UP000184526"/>
    </source>
</evidence>
<feature type="transmembrane region" description="Helical" evidence="7">
    <location>
        <begin position="232"/>
        <end position="253"/>
    </location>
</feature>
<feature type="transmembrane region" description="Helical" evidence="7">
    <location>
        <begin position="198"/>
        <end position="220"/>
    </location>
</feature>
<gene>
    <name evidence="9" type="ORF">SAMN02745196_02820</name>
</gene>
<keyword evidence="2" id="KW-1003">Cell membrane</keyword>
<evidence type="ECO:0000256" key="4">
    <source>
        <dbReference type="ARBA" id="ARBA00022989"/>
    </source>
</evidence>
<evidence type="ECO:0000256" key="6">
    <source>
        <dbReference type="ARBA" id="ARBA00034125"/>
    </source>
</evidence>
<dbReference type="PANTHER" id="PTHR34390:SF2">
    <property type="entry name" value="SUCCINATE TRANSPORTER SUBUNIT YJJP-RELATED"/>
    <property type="match status" value="1"/>
</dbReference>
<evidence type="ECO:0000256" key="1">
    <source>
        <dbReference type="ARBA" id="ARBA00004651"/>
    </source>
</evidence>
<comment type="subcellular location">
    <subcellularLocation>
        <location evidence="1">Cell membrane</location>
        <topology evidence="1">Multi-pass membrane protein</topology>
    </subcellularLocation>
</comment>
<evidence type="ECO:0000313" key="9">
    <source>
        <dbReference type="EMBL" id="SHI09721.1"/>
    </source>
</evidence>
<name>A0A1M5YCC2_9CLOT</name>
<reference evidence="9 10" key="1">
    <citation type="submission" date="2016-11" db="EMBL/GenBank/DDBJ databases">
        <authorList>
            <person name="Jaros S."/>
            <person name="Januszkiewicz K."/>
            <person name="Wedrychowicz H."/>
        </authorList>
    </citation>
    <scope>NUCLEOTIDE SEQUENCE [LARGE SCALE GENOMIC DNA]</scope>
    <source>
        <strain evidence="9 10">DSM 3089</strain>
    </source>
</reference>
<dbReference type="GO" id="GO:0005886">
    <property type="term" value="C:plasma membrane"/>
    <property type="evidence" value="ECO:0007669"/>
    <property type="project" value="UniProtKB-SubCell"/>
</dbReference>
<evidence type="ECO:0000259" key="8">
    <source>
        <dbReference type="Pfam" id="PF06738"/>
    </source>
</evidence>
<evidence type="ECO:0000256" key="7">
    <source>
        <dbReference type="SAM" id="Phobius"/>
    </source>
</evidence>
<comment type="similarity">
    <text evidence="6">Belongs to the ThrE exporter (TC 2.A.79) family.</text>
</comment>
<dbReference type="Proteomes" id="UP000184526">
    <property type="component" value="Unassembled WGS sequence"/>
</dbReference>
<keyword evidence="10" id="KW-1185">Reference proteome</keyword>
<dbReference type="InterPro" id="IPR050539">
    <property type="entry name" value="ThrE_Dicarb/AminoAcid_Exp"/>
</dbReference>
<dbReference type="STRING" id="1121306.SAMN02745196_02820"/>
<dbReference type="PANTHER" id="PTHR34390">
    <property type="entry name" value="UPF0442 PROTEIN YJJB-RELATED"/>
    <property type="match status" value="1"/>
</dbReference>
<evidence type="ECO:0000256" key="3">
    <source>
        <dbReference type="ARBA" id="ARBA00022692"/>
    </source>
</evidence>
<feature type="transmembrane region" description="Helical" evidence="7">
    <location>
        <begin position="169"/>
        <end position="192"/>
    </location>
</feature>
<dbReference type="RefSeq" id="WP_242944358.1">
    <property type="nucleotide sequence ID" value="NZ_FQXP01000013.1"/>
</dbReference>
<proteinExistence type="inferred from homology"/>